<proteinExistence type="predicted"/>
<feature type="domain" description="VWFA" evidence="2">
    <location>
        <begin position="254"/>
        <end position="416"/>
    </location>
</feature>
<dbReference type="Pfam" id="PF00092">
    <property type="entry name" value="VWA"/>
    <property type="match status" value="1"/>
</dbReference>
<gene>
    <name evidence="3" type="ORF">EB796_010070</name>
</gene>
<dbReference type="OrthoDB" id="6162049at2759"/>
<dbReference type="Proteomes" id="UP000593567">
    <property type="component" value="Unassembled WGS sequence"/>
</dbReference>
<name>A0A7J7K200_BUGNE</name>
<evidence type="ECO:0000313" key="3">
    <source>
        <dbReference type="EMBL" id="KAF6031638.1"/>
    </source>
</evidence>
<feature type="domain" description="VWFA" evidence="2">
    <location>
        <begin position="86"/>
        <end position="258"/>
    </location>
</feature>
<keyword evidence="1" id="KW-0732">Signal</keyword>
<sequence length="470" mass="50342">MIVILLHIFFYLITENAVHVPAAGKLSGNFHIFASHWLIFATNVDDKLSPYQINFAPYAIIACNAQISPGIPIPTKPTKCVVKSADIGFIVDASGSVSQANWIKSLEFAAKVVEGYDIGPNKVRVGLIGFSDAAYTVFNFNKYSTKAQTVAAIRGAQKVSGLTATDLALNMARDSLFQVSAGMRPGVPNILFVITDGQSNTPSKTTASAKSLHLRNVTVFSVGVGGATLTELKNIATKNEYVYNIQDFDKLAAIQDQFNTETCKEFAARVIDAYDIAPNKVRVGMVGFSSSAYNIFDFNAYTSTARAVAAIKSARKVDGGTDTSAGLLKVRDSLFQPAAGMRAGVPNILFVITDGASNNKQQTINSAKSLHARGITVFAVGIGGAKMDELAGIASDKSYVYDVRDFSNLAQIQQRFNKEACQGMLMLQAIQGMTYNQGKGTVISDALKYMKDVAFTAANGDRPNVPNIAS</sequence>
<dbReference type="EMBL" id="VXIV02001584">
    <property type="protein sequence ID" value="KAF6031638.1"/>
    <property type="molecule type" value="Genomic_DNA"/>
</dbReference>
<organism evidence="3 4">
    <name type="scientific">Bugula neritina</name>
    <name type="common">Brown bryozoan</name>
    <name type="synonym">Sertularia neritina</name>
    <dbReference type="NCBI Taxonomy" id="10212"/>
    <lineage>
        <taxon>Eukaryota</taxon>
        <taxon>Metazoa</taxon>
        <taxon>Spiralia</taxon>
        <taxon>Lophotrochozoa</taxon>
        <taxon>Bryozoa</taxon>
        <taxon>Gymnolaemata</taxon>
        <taxon>Cheilostomatida</taxon>
        <taxon>Flustrina</taxon>
        <taxon>Buguloidea</taxon>
        <taxon>Bugulidae</taxon>
        <taxon>Bugula</taxon>
    </lineage>
</organism>
<evidence type="ECO:0000256" key="1">
    <source>
        <dbReference type="SAM" id="SignalP"/>
    </source>
</evidence>
<dbReference type="InterPro" id="IPR002035">
    <property type="entry name" value="VWF_A"/>
</dbReference>
<evidence type="ECO:0000313" key="4">
    <source>
        <dbReference type="Proteomes" id="UP000593567"/>
    </source>
</evidence>
<evidence type="ECO:0000259" key="2">
    <source>
        <dbReference type="PROSITE" id="PS50234"/>
    </source>
</evidence>
<comment type="caution">
    <text evidence="3">The sequence shown here is derived from an EMBL/GenBank/DDBJ whole genome shotgun (WGS) entry which is preliminary data.</text>
</comment>
<dbReference type="PROSITE" id="PS50234">
    <property type="entry name" value="VWFA"/>
    <property type="match status" value="2"/>
</dbReference>
<dbReference type="PANTHER" id="PTHR24020:SF20">
    <property type="entry name" value="PH DOMAIN-CONTAINING PROTEIN"/>
    <property type="match status" value="1"/>
</dbReference>
<accession>A0A7J7K200</accession>
<keyword evidence="4" id="KW-1185">Reference proteome</keyword>
<dbReference type="PRINTS" id="PR00453">
    <property type="entry name" value="VWFADOMAIN"/>
</dbReference>
<feature type="signal peptide" evidence="1">
    <location>
        <begin position="1"/>
        <end position="17"/>
    </location>
</feature>
<dbReference type="SUPFAM" id="SSF53300">
    <property type="entry name" value="vWA-like"/>
    <property type="match status" value="3"/>
</dbReference>
<dbReference type="Gene3D" id="3.40.50.410">
    <property type="entry name" value="von Willebrand factor, type A domain"/>
    <property type="match status" value="3"/>
</dbReference>
<reference evidence="3" key="1">
    <citation type="submission" date="2020-06" db="EMBL/GenBank/DDBJ databases">
        <title>Draft genome of Bugula neritina, a colonial animal packing powerful symbionts and potential medicines.</title>
        <authorList>
            <person name="Rayko M."/>
        </authorList>
    </citation>
    <scope>NUCLEOTIDE SEQUENCE [LARGE SCALE GENOMIC DNA]</scope>
    <source>
        <strain evidence="3">Kwan_BN1</strain>
    </source>
</reference>
<dbReference type="AlphaFoldDB" id="A0A7J7K200"/>
<protein>
    <recommendedName>
        <fullName evidence="2">VWFA domain-containing protein</fullName>
    </recommendedName>
</protein>
<dbReference type="SMART" id="SM00327">
    <property type="entry name" value="VWA"/>
    <property type="match status" value="2"/>
</dbReference>
<dbReference type="InterPro" id="IPR050525">
    <property type="entry name" value="ECM_Assembly_Org"/>
</dbReference>
<dbReference type="PANTHER" id="PTHR24020">
    <property type="entry name" value="COLLAGEN ALPHA"/>
    <property type="match status" value="1"/>
</dbReference>
<feature type="chain" id="PRO_5029657736" description="VWFA domain-containing protein" evidence="1">
    <location>
        <begin position="18"/>
        <end position="470"/>
    </location>
</feature>
<dbReference type="Pfam" id="PF13519">
    <property type="entry name" value="VWA_2"/>
    <property type="match status" value="1"/>
</dbReference>
<dbReference type="InterPro" id="IPR036465">
    <property type="entry name" value="vWFA_dom_sf"/>
</dbReference>